<reference evidence="2 3" key="1">
    <citation type="submission" date="2016-03" db="EMBL/GenBank/DDBJ databases">
        <title>Whole genome sequencing of Grifola frondosa 9006-11.</title>
        <authorList>
            <person name="Min B."/>
            <person name="Park H."/>
            <person name="Kim J.-G."/>
            <person name="Cho H."/>
            <person name="Oh Y.-L."/>
            <person name="Kong W.-S."/>
            <person name="Choi I.-G."/>
        </authorList>
    </citation>
    <scope>NUCLEOTIDE SEQUENCE [LARGE SCALE GENOMIC DNA]</scope>
    <source>
        <strain evidence="2 3">9006-11</strain>
    </source>
</reference>
<dbReference type="EMBL" id="LUGG01000004">
    <property type="protein sequence ID" value="OBZ75478.1"/>
    <property type="molecule type" value="Genomic_DNA"/>
</dbReference>
<name>A0A1C7MF83_GRIFR</name>
<evidence type="ECO:0000313" key="3">
    <source>
        <dbReference type="Proteomes" id="UP000092993"/>
    </source>
</evidence>
<dbReference type="OMA" id="AQYMSSM"/>
<feature type="region of interest" description="Disordered" evidence="1">
    <location>
        <begin position="41"/>
        <end position="69"/>
    </location>
</feature>
<sequence>MIRQRGDDLDDDFVPDDLVAMSEEEDLQDGEDIGLLTADEDVDIQGETSQADKDAQEKKRKRRVKEKERKAKVCPSILYDPI</sequence>
<accession>A0A1C7MF83</accession>
<protein>
    <submittedName>
        <fullName evidence="2">Uncharacterized protein</fullName>
    </submittedName>
</protein>
<organism evidence="2 3">
    <name type="scientific">Grifola frondosa</name>
    <name type="common">Maitake</name>
    <name type="synonym">Polyporus frondosus</name>
    <dbReference type="NCBI Taxonomy" id="5627"/>
    <lineage>
        <taxon>Eukaryota</taxon>
        <taxon>Fungi</taxon>
        <taxon>Dikarya</taxon>
        <taxon>Basidiomycota</taxon>
        <taxon>Agaricomycotina</taxon>
        <taxon>Agaricomycetes</taxon>
        <taxon>Polyporales</taxon>
        <taxon>Grifolaceae</taxon>
        <taxon>Grifola</taxon>
    </lineage>
</organism>
<evidence type="ECO:0000313" key="2">
    <source>
        <dbReference type="EMBL" id="OBZ75478.1"/>
    </source>
</evidence>
<dbReference type="AlphaFoldDB" id="A0A1C7MF83"/>
<gene>
    <name evidence="2" type="ORF">A0H81_04539</name>
</gene>
<comment type="caution">
    <text evidence="2">The sequence shown here is derived from an EMBL/GenBank/DDBJ whole genome shotgun (WGS) entry which is preliminary data.</text>
</comment>
<proteinExistence type="predicted"/>
<evidence type="ECO:0000256" key="1">
    <source>
        <dbReference type="SAM" id="MobiDB-lite"/>
    </source>
</evidence>
<keyword evidence="3" id="KW-1185">Reference proteome</keyword>
<dbReference type="Proteomes" id="UP000092993">
    <property type="component" value="Unassembled WGS sequence"/>
</dbReference>